<comment type="subcellular location">
    <subcellularLocation>
        <location evidence="5">Cytoplasm</location>
    </subcellularLocation>
</comment>
<dbReference type="CDD" id="cd02022">
    <property type="entry name" value="DPCK"/>
    <property type="match status" value="1"/>
</dbReference>
<dbReference type="GO" id="GO:0004140">
    <property type="term" value="F:dephospho-CoA kinase activity"/>
    <property type="evidence" value="ECO:0007669"/>
    <property type="project" value="UniProtKB-UniRule"/>
</dbReference>
<evidence type="ECO:0000256" key="4">
    <source>
        <dbReference type="ARBA" id="ARBA00022993"/>
    </source>
</evidence>
<evidence type="ECO:0000256" key="2">
    <source>
        <dbReference type="ARBA" id="ARBA00022741"/>
    </source>
</evidence>
<keyword evidence="5" id="KW-0963">Cytoplasm</keyword>
<dbReference type="InterPro" id="IPR027417">
    <property type="entry name" value="P-loop_NTPase"/>
</dbReference>
<dbReference type="EMBL" id="QUWK01000007">
    <property type="protein sequence ID" value="RFU94805.1"/>
    <property type="molecule type" value="Genomic_DNA"/>
</dbReference>
<dbReference type="AlphaFoldDB" id="A0A372MGA1"/>
<proteinExistence type="inferred from homology"/>
<dbReference type="PANTHER" id="PTHR10695:SF46">
    <property type="entry name" value="BIFUNCTIONAL COENZYME A SYNTHASE-RELATED"/>
    <property type="match status" value="1"/>
</dbReference>
<dbReference type="UniPathway" id="UPA00241">
    <property type="reaction ID" value="UER00356"/>
</dbReference>
<dbReference type="Gene3D" id="3.40.50.300">
    <property type="entry name" value="P-loop containing nucleotide triphosphate hydrolases"/>
    <property type="match status" value="1"/>
</dbReference>
<evidence type="ECO:0000256" key="3">
    <source>
        <dbReference type="ARBA" id="ARBA00022840"/>
    </source>
</evidence>
<reference evidence="7 8" key="2">
    <citation type="submission" date="2018-09" db="EMBL/GenBank/DDBJ databases">
        <title>Genome of Sphaerochaeta halotolerans strain 4-11.</title>
        <authorList>
            <person name="Nazina T.N."/>
            <person name="Sokolova D.S."/>
        </authorList>
    </citation>
    <scope>NUCLEOTIDE SEQUENCE [LARGE SCALE GENOMIC DNA]</scope>
    <source>
        <strain evidence="7 8">4-11</strain>
    </source>
</reference>
<comment type="similarity">
    <text evidence="1 5">Belongs to the CoaE family.</text>
</comment>
<comment type="catalytic activity">
    <reaction evidence="5">
        <text>3'-dephospho-CoA + ATP = ADP + CoA + H(+)</text>
        <dbReference type="Rhea" id="RHEA:18245"/>
        <dbReference type="ChEBI" id="CHEBI:15378"/>
        <dbReference type="ChEBI" id="CHEBI:30616"/>
        <dbReference type="ChEBI" id="CHEBI:57287"/>
        <dbReference type="ChEBI" id="CHEBI:57328"/>
        <dbReference type="ChEBI" id="CHEBI:456216"/>
        <dbReference type="EC" id="2.7.1.24"/>
    </reaction>
</comment>
<keyword evidence="8" id="KW-1185">Reference proteome</keyword>
<evidence type="ECO:0000256" key="1">
    <source>
        <dbReference type="ARBA" id="ARBA00009018"/>
    </source>
</evidence>
<dbReference type="NCBIfam" id="TIGR00152">
    <property type="entry name" value="dephospho-CoA kinase"/>
    <property type="match status" value="1"/>
</dbReference>
<name>A0A372MGA1_9SPIR</name>
<comment type="function">
    <text evidence="5">Catalyzes the phosphorylation of the 3'-hydroxyl group of dephosphocoenzyme A to form coenzyme A.</text>
</comment>
<gene>
    <name evidence="5 7" type="primary">coaE</name>
    <name evidence="7" type="ORF">DYP60_08105</name>
</gene>
<dbReference type="PROSITE" id="PS51219">
    <property type="entry name" value="DPCK"/>
    <property type="match status" value="1"/>
</dbReference>
<keyword evidence="5 7" id="KW-0418">Kinase</keyword>
<dbReference type="SUPFAM" id="SSF52540">
    <property type="entry name" value="P-loop containing nucleoside triphosphate hydrolases"/>
    <property type="match status" value="1"/>
</dbReference>
<dbReference type="Proteomes" id="UP000264002">
    <property type="component" value="Unassembled WGS sequence"/>
</dbReference>
<dbReference type="PANTHER" id="PTHR10695">
    <property type="entry name" value="DEPHOSPHO-COA KINASE-RELATED"/>
    <property type="match status" value="1"/>
</dbReference>
<dbReference type="GO" id="GO:0015937">
    <property type="term" value="P:coenzyme A biosynthetic process"/>
    <property type="evidence" value="ECO:0007669"/>
    <property type="project" value="UniProtKB-UniRule"/>
</dbReference>
<dbReference type="OrthoDB" id="359604at2"/>
<organism evidence="7 8">
    <name type="scientific">Sphaerochaeta halotolerans</name>
    <dbReference type="NCBI Taxonomy" id="2293840"/>
    <lineage>
        <taxon>Bacteria</taxon>
        <taxon>Pseudomonadati</taxon>
        <taxon>Spirochaetota</taxon>
        <taxon>Spirochaetia</taxon>
        <taxon>Spirochaetales</taxon>
        <taxon>Sphaerochaetaceae</taxon>
        <taxon>Sphaerochaeta</taxon>
    </lineage>
</organism>
<evidence type="ECO:0000313" key="7">
    <source>
        <dbReference type="EMBL" id="RFU94805.1"/>
    </source>
</evidence>
<sequence length="202" mass="22676">MLVIGLTGRACAGKNQYAQVFASHGCEVIDVDSLGHAALAESKDELRQAFGKNIVIDGKVDRKALGKLVFSDPEKLRELESITHPKMVGVCKRLIREAKAQQKPALILNAALLKRMGLEPLCDHVLFIKAPLLLRFFRCRGREGLSLKRFLERERAQMDIVPEADVQGLDVVVLRNHRSKEVIHRQIITYCDTIGLRISSQR</sequence>
<keyword evidence="2 5" id="KW-0547">Nucleotide-binding</keyword>
<dbReference type="HAMAP" id="MF_00376">
    <property type="entry name" value="Dephospho_CoA_kinase"/>
    <property type="match status" value="1"/>
</dbReference>
<comment type="pathway">
    <text evidence="5">Cofactor biosynthesis; coenzyme A biosynthesis; CoA from (R)-pantothenate: step 5/5.</text>
</comment>
<feature type="binding site" evidence="5">
    <location>
        <begin position="11"/>
        <end position="16"/>
    </location>
    <ligand>
        <name>ATP</name>
        <dbReference type="ChEBI" id="CHEBI:30616"/>
    </ligand>
</feature>
<accession>A0A372MGA1</accession>
<comment type="caution">
    <text evidence="7">The sequence shown here is derived from an EMBL/GenBank/DDBJ whole genome shotgun (WGS) entry which is preliminary data.</text>
</comment>
<dbReference type="GO" id="GO:0005524">
    <property type="term" value="F:ATP binding"/>
    <property type="evidence" value="ECO:0007669"/>
    <property type="project" value="UniProtKB-UniRule"/>
</dbReference>
<keyword evidence="4 5" id="KW-0173">Coenzyme A biosynthesis</keyword>
<keyword evidence="3 5" id="KW-0067">ATP-binding</keyword>
<evidence type="ECO:0000256" key="5">
    <source>
        <dbReference type="HAMAP-Rule" id="MF_00376"/>
    </source>
</evidence>
<dbReference type="RefSeq" id="WP_117330501.1">
    <property type="nucleotide sequence ID" value="NZ_QUWK01000007.1"/>
</dbReference>
<dbReference type="Pfam" id="PF01121">
    <property type="entry name" value="CoaE"/>
    <property type="match status" value="1"/>
</dbReference>
<evidence type="ECO:0000256" key="6">
    <source>
        <dbReference type="NCBIfam" id="TIGR00152"/>
    </source>
</evidence>
<dbReference type="EC" id="2.7.1.24" evidence="5 6"/>
<reference evidence="8" key="1">
    <citation type="submission" date="2018-08" db="EMBL/GenBank/DDBJ databases">
        <authorList>
            <person name="Grouzdev D.S."/>
            <person name="Krutkina M.S."/>
        </authorList>
    </citation>
    <scope>NUCLEOTIDE SEQUENCE [LARGE SCALE GENOMIC DNA]</scope>
    <source>
        <strain evidence="8">4-11</strain>
    </source>
</reference>
<dbReference type="GO" id="GO:0005737">
    <property type="term" value="C:cytoplasm"/>
    <property type="evidence" value="ECO:0007669"/>
    <property type="project" value="UniProtKB-SubCell"/>
</dbReference>
<dbReference type="InterPro" id="IPR001977">
    <property type="entry name" value="Depp_CoAkinase"/>
</dbReference>
<evidence type="ECO:0000313" key="8">
    <source>
        <dbReference type="Proteomes" id="UP000264002"/>
    </source>
</evidence>
<keyword evidence="5 7" id="KW-0808">Transferase</keyword>
<protein>
    <recommendedName>
        <fullName evidence="5 6">Dephospho-CoA kinase</fullName>
        <ecNumber evidence="5 6">2.7.1.24</ecNumber>
    </recommendedName>
    <alternativeName>
        <fullName evidence="5">Dephosphocoenzyme A kinase</fullName>
    </alternativeName>
</protein>